<comment type="caution">
    <text evidence="1">The sequence shown here is derived from an EMBL/GenBank/DDBJ whole genome shotgun (WGS) entry which is preliminary data.</text>
</comment>
<proteinExistence type="predicted"/>
<keyword evidence="2" id="KW-1185">Reference proteome</keyword>
<gene>
    <name evidence="1" type="ORF">NPIL_347911</name>
</gene>
<dbReference type="Proteomes" id="UP000887013">
    <property type="component" value="Unassembled WGS sequence"/>
</dbReference>
<evidence type="ECO:0000313" key="1">
    <source>
        <dbReference type="EMBL" id="GFU21107.1"/>
    </source>
</evidence>
<protein>
    <submittedName>
        <fullName evidence="1">Uncharacterized protein</fullName>
    </submittedName>
</protein>
<organism evidence="1 2">
    <name type="scientific">Nephila pilipes</name>
    <name type="common">Giant wood spider</name>
    <name type="synonym">Nephila maculata</name>
    <dbReference type="NCBI Taxonomy" id="299642"/>
    <lineage>
        <taxon>Eukaryota</taxon>
        <taxon>Metazoa</taxon>
        <taxon>Ecdysozoa</taxon>
        <taxon>Arthropoda</taxon>
        <taxon>Chelicerata</taxon>
        <taxon>Arachnida</taxon>
        <taxon>Araneae</taxon>
        <taxon>Araneomorphae</taxon>
        <taxon>Entelegynae</taxon>
        <taxon>Araneoidea</taxon>
        <taxon>Nephilidae</taxon>
        <taxon>Nephila</taxon>
    </lineage>
</organism>
<accession>A0A8X6UHM2</accession>
<sequence length="86" mass="9998">MMKNAKKNKEKLFNELDDILSSEFGENAEDRSKDKLLLRVHKEDDSRLKAKLTSKLERYMPESYGECYPGTAEEYSEYVSNKEASP</sequence>
<dbReference type="AlphaFoldDB" id="A0A8X6UHM2"/>
<dbReference type="EMBL" id="BMAW01080772">
    <property type="protein sequence ID" value="GFU21107.1"/>
    <property type="molecule type" value="Genomic_DNA"/>
</dbReference>
<name>A0A8X6UHM2_NEPPI</name>
<evidence type="ECO:0000313" key="2">
    <source>
        <dbReference type="Proteomes" id="UP000887013"/>
    </source>
</evidence>
<reference evidence="1" key="1">
    <citation type="submission" date="2020-08" db="EMBL/GenBank/DDBJ databases">
        <title>Multicomponent nature underlies the extraordinary mechanical properties of spider dragline silk.</title>
        <authorList>
            <person name="Kono N."/>
            <person name="Nakamura H."/>
            <person name="Mori M."/>
            <person name="Yoshida Y."/>
            <person name="Ohtoshi R."/>
            <person name="Malay A.D."/>
            <person name="Moran D.A.P."/>
            <person name="Tomita M."/>
            <person name="Numata K."/>
            <person name="Arakawa K."/>
        </authorList>
    </citation>
    <scope>NUCLEOTIDE SEQUENCE</scope>
</reference>